<gene>
    <name evidence="1" type="ORF">SDC9_202589</name>
</gene>
<organism evidence="1">
    <name type="scientific">bioreactor metagenome</name>
    <dbReference type="NCBI Taxonomy" id="1076179"/>
    <lineage>
        <taxon>unclassified sequences</taxon>
        <taxon>metagenomes</taxon>
        <taxon>ecological metagenomes</taxon>
    </lineage>
</organism>
<comment type="caution">
    <text evidence="1">The sequence shown here is derived from an EMBL/GenBank/DDBJ whole genome shotgun (WGS) entry which is preliminary data.</text>
</comment>
<evidence type="ECO:0000313" key="1">
    <source>
        <dbReference type="EMBL" id="MPN54911.1"/>
    </source>
</evidence>
<protein>
    <submittedName>
        <fullName evidence="1">Uncharacterized protein</fullName>
    </submittedName>
</protein>
<dbReference type="AlphaFoldDB" id="A0A645IU27"/>
<sequence>MDPAGLGLAGRVIAIPIVKGMSMSADVVCESMPRRERHRRDCGHRRINTDAIRCMVLDGVDNLIRNHVERLIPGSAPPLSFAAFADADQWVLDTMRPIHVVVTTLSLVASTRVVLGNVGHGGYIL</sequence>
<name>A0A645IU27_9ZZZZ</name>
<reference evidence="1" key="1">
    <citation type="submission" date="2019-08" db="EMBL/GenBank/DDBJ databases">
        <authorList>
            <person name="Kucharzyk K."/>
            <person name="Murdoch R.W."/>
            <person name="Higgins S."/>
            <person name="Loffler F."/>
        </authorList>
    </citation>
    <scope>NUCLEOTIDE SEQUENCE</scope>
</reference>
<accession>A0A645IU27</accession>
<dbReference type="EMBL" id="VSSQ01123604">
    <property type="protein sequence ID" value="MPN54911.1"/>
    <property type="molecule type" value="Genomic_DNA"/>
</dbReference>
<proteinExistence type="predicted"/>